<evidence type="ECO:0000256" key="1">
    <source>
        <dbReference type="SAM" id="MobiDB-lite"/>
    </source>
</evidence>
<comment type="caution">
    <text evidence="2">The sequence shown here is derived from an EMBL/GenBank/DDBJ whole genome shotgun (WGS) entry which is preliminary data.</text>
</comment>
<dbReference type="RefSeq" id="WP_007923381.1">
    <property type="nucleotide sequence ID" value="NZ_ADVG01000005.1"/>
</dbReference>
<organism evidence="2 3">
    <name type="scientific">Ktedonobacter racemifer DSM 44963</name>
    <dbReference type="NCBI Taxonomy" id="485913"/>
    <lineage>
        <taxon>Bacteria</taxon>
        <taxon>Bacillati</taxon>
        <taxon>Chloroflexota</taxon>
        <taxon>Ktedonobacteria</taxon>
        <taxon>Ktedonobacterales</taxon>
        <taxon>Ktedonobacteraceae</taxon>
        <taxon>Ktedonobacter</taxon>
    </lineage>
</organism>
<dbReference type="InParanoid" id="D6U6P8"/>
<dbReference type="Proteomes" id="UP000004508">
    <property type="component" value="Unassembled WGS sequence"/>
</dbReference>
<keyword evidence="3" id="KW-1185">Reference proteome</keyword>
<dbReference type="AlphaFoldDB" id="D6U6P8"/>
<gene>
    <name evidence="2" type="ORF">Krac_1275</name>
</gene>
<protein>
    <submittedName>
        <fullName evidence="2">Uncharacterized protein</fullName>
    </submittedName>
</protein>
<feature type="region of interest" description="Disordered" evidence="1">
    <location>
        <begin position="256"/>
        <end position="295"/>
    </location>
</feature>
<dbReference type="OrthoDB" id="153651at2"/>
<evidence type="ECO:0000313" key="3">
    <source>
        <dbReference type="Proteomes" id="UP000004508"/>
    </source>
</evidence>
<name>D6U6P8_KTERA</name>
<sequence>MSFTQDELQAFTTILDQRLSAHRREMERSLDSRFATLRREFEQRLSSLNQELLRTIPRRLNEQHARTLEGLSQIVSSGQEHADQVLARHLEQREDRQQGQLQHTMENALAAQLLAIEELIKQYTQSDFATFGEGGTELELSSEYDSIELQTEIPWDEMAGVFDKVLEQRLSVLDDSMHGMLKEVQNYLVVQMQSLHADLMQQQPAFASNITNIEEMLTSIQQLEHIIESMQVAMNANHALLSNRIYHHQQLPLERAHPNNHSARPSALSANGKKTPFPLLLEQEDPTGEAPSTPE</sequence>
<evidence type="ECO:0000313" key="2">
    <source>
        <dbReference type="EMBL" id="EFH80659.1"/>
    </source>
</evidence>
<dbReference type="EMBL" id="ADVG01000005">
    <property type="protein sequence ID" value="EFH80659.1"/>
    <property type="molecule type" value="Genomic_DNA"/>
</dbReference>
<reference evidence="2 3" key="1">
    <citation type="journal article" date="2011" name="Stand. Genomic Sci.">
        <title>Non-contiguous finished genome sequence and contextual data of the filamentous soil bacterium Ktedonobacter racemifer type strain (SOSP1-21).</title>
        <authorList>
            <person name="Chang Y.J."/>
            <person name="Land M."/>
            <person name="Hauser L."/>
            <person name="Chertkov O."/>
            <person name="Del Rio T.G."/>
            <person name="Nolan M."/>
            <person name="Copeland A."/>
            <person name="Tice H."/>
            <person name="Cheng J.F."/>
            <person name="Lucas S."/>
            <person name="Han C."/>
            <person name="Goodwin L."/>
            <person name="Pitluck S."/>
            <person name="Ivanova N."/>
            <person name="Ovchinikova G."/>
            <person name="Pati A."/>
            <person name="Chen A."/>
            <person name="Palaniappan K."/>
            <person name="Mavromatis K."/>
            <person name="Liolios K."/>
            <person name="Brettin T."/>
            <person name="Fiebig A."/>
            <person name="Rohde M."/>
            <person name="Abt B."/>
            <person name="Goker M."/>
            <person name="Detter J.C."/>
            <person name="Woyke T."/>
            <person name="Bristow J."/>
            <person name="Eisen J.A."/>
            <person name="Markowitz V."/>
            <person name="Hugenholtz P."/>
            <person name="Kyrpides N.C."/>
            <person name="Klenk H.P."/>
            <person name="Lapidus A."/>
        </authorList>
    </citation>
    <scope>NUCLEOTIDE SEQUENCE [LARGE SCALE GENOMIC DNA]</scope>
    <source>
        <strain evidence="3">DSM 44963</strain>
    </source>
</reference>
<accession>D6U6P8</accession>
<proteinExistence type="predicted"/>